<dbReference type="GO" id="GO:0008270">
    <property type="term" value="F:zinc ion binding"/>
    <property type="evidence" value="ECO:0007669"/>
    <property type="project" value="UniProtKB-UniRule"/>
</dbReference>
<dbReference type="GO" id="GO:0004328">
    <property type="term" value="F:formamidase activity"/>
    <property type="evidence" value="ECO:0007669"/>
    <property type="project" value="InterPro"/>
</dbReference>
<keyword evidence="4 9" id="KW-0378">Hydrolase</keyword>
<accession>A0A1B9AXX2</accession>
<feature type="binding site" evidence="9">
    <location>
        <position position="53"/>
    </location>
    <ligand>
        <name>Zn(2+)</name>
        <dbReference type="ChEBI" id="CHEBI:29105"/>
        <label>1</label>
    </ligand>
</feature>
<evidence type="ECO:0000256" key="4">
    <source>
        <dbReference type="ARBA" id="ARBA00022801"/>
    </source>
</evidence>
<keyword evidence="5 9" id="KW-0862">Zinc</keyword>
<protein>
    <recommendedName>
        <fullName evidence="9">Kynurenine formamidase</fullName>
        <shortName evidence="9">KFA</shortName>
        <shortName evidence="9">KFase</shortName>
        <ecNumber evidence="9">3.5.1.9</ecNumber>
    </recommendedName>
    <alternativeName>
        <fullName evidence="9">Arylformamidase</fullName>
    </alternativeName>
    <alternativeName>
        <fullName evidence="9">N-formylkynurenine formamidase</fullName>
        <shortName evidence="9">FKF</shortName>
    </alternativeName>
</protein>
<proteinExistence type="inferred from homology"/>
<reference evidence="11" key="1">
    <citation type="submission" date="2016-05" db="EMBL/GenBank/DDBJ databases">
        <authorList>
            <person name="Liu B."/>
            <person name="Wang J."/>
            <person name="Zhu Y."/>
            <person name="Liu G."/>
            <person name="Chen Q."/>
            <person name="Chen Z."/>
            <person name="Lan J."/>
            <person name="Che J."/>
            <person name="Ge C."/>
            <person name="Shi H."/>
            <person name="Pan Z."/>
            <person name="Liu X."/>
        </authorList>
    </citation>
    <scope>NUCLEOTIDE SEQUENCE [LARGE SCALE GENOMIC DNA]</scope>
    <source>
        <strain evidence="11">FJAT-27215</strain>
    </source>
</reference>
<evidence type="ECO:0000256" key="5">
    <source>
        <dbReference type="ARBA" id="ARBA00022833"/>
    </source>
</evidence>
<dbReference type="AlphaFoldDB" id="A0A1B9AXX2"/>
<evidence type="ECO:0000256" key="8">
    <source>
        <dbReference type="ARBA" id="ARBA00060547"/>
    </source>
</evidence>
<feature type="binding site" evidence="9">
    <location>
        <position position="55"/>
    </location>
    <ligand>
        <name>Zn(2+)</name>
        <dbReference type="ChEBI" id="CHEBI:29105"/>
        <label>1</label>
    </ligand>
</feature>
<comment type="cofactor">
    <cofactor evidence="9">
        <name>Zn(2+)</name>
        <dbReference type="ChEBI" id="CHEBI:29105"/>
    </cofactor>
    <text evidence="9">Binds 2 zinc ions per subunit.</text>
</comment>
<dbReference type="HAMAP" id="MF_01969">
    <property type="entry name" value="KynB"/>
    <property type="match status" value="1"/>
</dbReference>
<name>A0A1B9AXX2_9BACI</name>
<dbReference type="Proteomes" id="UP000092578">
    <property type="component" value="Unassembled WGS sequence"/>
</dbReference>
<keyword evidence="6 9" id="KW-0823">Tryptophan catabolism</keyword>
<feature type="binding site" evidence="9">
    <location>
        <position position="172"/>
    </location>
    <ligand>
        <name>Zn(2+)</name>
        <dbReference type="ChEBI" id="CHEBI:29105"/>
        <label>1</label>
    </ligand>
</feature>
<feature type="active site" description="Proton donor/acceptor" evidence="9">
    <location>
        <position position="59"/>
    </location>
</feature>
<evidence type="ECO:0000313" key="11">
    <source>
        <dbReference type="Proteomes" id="UP000092578"/>
    </source>
</evidence>
<organism evidence="10 11">
    <name type="scientific">Pseudobacillus wudalianchiensis</name>
    <dbReference type="NCBI Taxonomy" id="1743143"/>
    <lineage>
        <taxon>Bacteria</taxon>
        <taxon>Bacillati</taxon>
        <taxon>Bacillota</taxon>
        <taxon>Bacilli</taxon>
        <taxon>Bacillales</taxon>
        <taxon>Bacillaceae</taxon>
        <taxon>Pseudobacillus</taxon>
    </lineage>
</organism>
<gene>
    <name evidence="9" type="primary">kynB</name>
    <name evidence="10" type="ORF">A8F95_04860</name>
</gene>
<comment type="similarity">
    <text evidence="9">Belongs to the Cyclase 1 superfamily. KynB family.</text>
</comment>
<feature type="binding site" evidence="9">
    <location>
        <position position="172"/>
    </location>
    <ligand>
        <name>Zn(2+)</name>
        <dbReference type="ChEBI" id="CHEBI:29105"/>
        <label>2</label>
    </ligand>
</feature>
<evidence type="ECO:0000256" key="7">
    <source>
        <dbReference type="ARBA" id="ARBA00048496"/>
    </source>
</evidence>
<dbReference type="SUPFAM" id="SSF102198">
    <property type="entry name" value="Putative cyclase"/>
    <property type="match status" value="1"/>
</dbReference>
<feature type="binding site" evidence="9">
    <location>
        <position position="19"/>
    </location>
    <ligand>
        <name>substrate</name>
    </ligand>
</feature>
<dbReference type="Gene3D" id="3.50.30.50">
    <property type="entry name" value="Putative cyclase"/>
    <property type="match status" value="1"/>
</dbReference>
<dbReference type="RefSeq" id="WP_065410104.1">
    <property type="nucleotide sequence ID" value="NZ_MAYT01000012.1"/>
</dbReference>
<dbReference type="InterPro" id="IPR017484">
    <property type="entry name" value="Kynurenine_formamidase_bac"/>
</dbReference>
<sequence length="221" mass="24588">MTAKWIDISQPLNERIAHWPGDTPFSYDLSFTKKETRSVNIGRITTSLHTGTHIDAPFHFESSAQTILDLDLSIFIGKARVIDVSHFRKIGAEQLQAFPLDKAERLLLKTLPISKPDTFPEEVIQLDPDLGPLLKEKNICLIGVDVPSVDALDSKEMAVHHSFHQHHIHILENIILDHVPPGDYELIALPLPIEGADGSPVRAVLRPLADPLGKEDVHVNP</sequence>
<feature type="binding site" evidence="9">
    <location>
        <position position="49"/>
    </location>
    <ligand>
        <name>Zn(2+)</name>
        <dbReference type="ChEBI" id="CHEBI:29105"/>
        <label>1</label>
    </ligand>
</feature>
<dbReference type="NCBIfam" id="TIGR03035">
    <property type="entry name" value="trp_arylform"/>
    <property type="match status" value="1"/>
</dbReference>
<keyword evidence="3 9" id="KW-0479">Metal-binding</keyword>
<dbReference type="EMBL" id="MAYT01000012">
    <property type="protein sequence ID" value="OCA88777.1"/>
    <property type="molecule type" value="Genomic_DNA"/>
</dbReference>
<evidence type="ECO:0000313" key="10">
    <source>
        <dbReference type="EMBL" id="OCA88777.1"/>
    </source>
</evidence>
<dbReference type="PANTHER" id="PTHR31118:SF32">
    <property type="entry name" value="KYNURENINE FORMAMIDASE"/>
    <property type="match status" value="1"/>
</dbReference>
<dbReference type="InterPro" id="IPR037175">
    <property type="entry name" value="KFase_sf"/>
</dbReference>
<dbReference type="GO" id="GO:0019441">
    <property type="term" value="P:L-tryptophan catabolic process to kynurenine"/>
    <property type="evidence" value="ECO:0007669"/>
    <property type="project" value="UniProtKB-UniRule"/>
</dbReference>
<evidence type="ECO:0000256" key="9">
    <source>
        <dbReference type="HAMAP-Rule" id="MF_01969"/>
    </source>
</evidence>
<dbReference type="EC" id="3.5.1.9" evidence="9"/>
<comment type="pathway">
    <text evidence="8 9">Amino-acid degradation; L-tryptophan degradation via kynurenine pathway; L-kynurenine from L-tryptophan: step 2/2.</text>
</comment>
<evidence type="ECO:0000256" key="1">
    <source>
        <dbReference type="ARBA" id="ARBA00002204"/>
    </source>
</evidence>
<dbReference type="FunFam" id="3.50.30.50:FF:000001">
    <property type="entry name" value="Kynurenine formamidase"/>
    <property type="match status" value="1"/>
</dbReference>
<feature type="binding site" evidence="9">
    <location>
        <position position="55"/>
    </location>
    <ligand>
        <name>Zn(2+)</name>
        <dbReference type="ChEBI" id="CHEBI:29105"/>
        <label>2</label>
    </ligand>
</feature>
<comment type="catalytic activity">
    <reaction evidence="7 9">
        <text>N-formyl-L-kynurenine + H2O = L-kynurenine + formate + H(+)</text>
        <dbReference type="Rhea" id="RHEA:13009"/>
        <dbReference type="ChEBI" id="CHEBI:15377"/>
        <dbReference type="ChEBI" id="CHEBI:15378"/>
        <dbReference type="ChEBI" id="CHEBI:15740"/>
        <dbReference type="ChEBI" id="CHEBI:57959"/>
        <dbReference type="ChEBI" id="CHEBI:58629"/>
        <dbReference type="EC" id="3.5.1.9"/>
    </reaction>
</comment>
<dbReference type="InterPro" id="IPR007325">
    <property type="entry name" value="KFase/CYL"/>
</dbReference>
<dbReference type="PANTHER" id="PTHR31118">
    <property type="entry name" value="CYCLASE-LIKE PROTEIN 2"/>
    <property type="match status" value="1"/>
</dbReference>
<comment type="caution">
    <text evidence="10">The sequence shown here is derived from an EMBL/GenBank/DDBJ whole genome shotgun (WGS) entry which is preliminary data.</text>
</comment>
<evidence type="ECO:0000256" key="2">
    <source>
        <dbReference type="ARBA" id="ARBA00011738"/>
    </source>
</evidence>
<dbReference type="UniPathway" id="UPA00333">
    <property type="reaction ID" value="UER00454"/>
</dbReference>
<evidence type="ECO:0000256" key="6">
    <source>
        <dbReference type="ARBA" id="ARBA00023079"/>
    </source>
</evidence>
<feature type="binding site" evidence="9">
    <location>
        <position position="160"/>
    </location>
    <ligand>
        <name>Zn(2+)</name>
        <dbReference type="ChEBI" id="CHEBI:29105"/>
        <label>2</label>
    </ligand>
</feature>
<dbReference type="Pfam" id="PF04199">
    <property type="entry name" value="Cyclase"/>
    <property type="match status" value="1"/>
</dbReference>
<comment type="subunit">
    <text evidence="2 9">Homodimer.</text>
</comment>
<dbReference type="GO" id="GO:0004061">
    <property type="term" value="F:arylformamidase activity"/>
    <property type="evidence" value="ECO:0007669"/>
    <property type="project" value="UniProtKB-UniRule"/>
</dbReference>
<keyword evidence="11" id="KW-1185">Reference proteome</keyword>
<evidence type="ECO:0000256" key="3">
    <source>
        <dbReference type="ARBA" id="ARBA00022723"/>
    </source>
</evidence>
<comment type="function">
    <text evidence="1 9">Catalyzes the hydrolysis of N-formyl-L-kynurenine to L-kynurenine, the second step in the kynurenine pathway of tryptophan degradation.</text>
</comment>